<dbReference type="Proteomes" id="UP000198668">
    <property type="component" value="Unassembled WGS sequence"/>
</dbReference>
<gene>
    <name evidence="4" type="ORF">SAMN04489868_11112</name>
</gene>
<dbReference type="GO" id="GO:0006654">
    <property type="term" value="P:phosphatidic acid biosynthetic process"/>
    <property type="evidence" value="ECO:0007669"/>
    <property type="project" value="TreeGrafter"/>
</dbReference>
<evidence type="ECO:0000256" key="2">
    <source>
        <dbReference type="ARBA" id="ARBA00023315"/>
    </source>
</evidence>
<reference evidence="4 5" key="1">
    <citation type="submission" date="2016-10" db="EMBL/GenBank/DDBJ databases">
        <authorList>
            <person name="de Groot N.N."/>
        </authorList>
    </citation>
    <scope>NUCLEOTIDE SEQUENCE [LARGE SCALE GENOMIC DNA]</scope>
    <source>
        <strain evidence="4 5">DSM 27630</strain>
    </source>
</reference>
<evidence type="ECO:0000256" key="1">
    <source>
        <dbReference type="ARBA" id="ARBA00022679"/>
    </source>
</evidence>
<accession>A0A1I3BYH4</accession>
<proteinExistence type="predicted"/>
<dbReference type="RefSeq" id="WP_047391659.1">
    <property type="nucleotide sequence ID" value="NZ_FOQE01000011.1"/>
</dbReference>
<keyword evidence="2 4" id="KW-0012">Acyltransferase</keyword>
<keyword evidence="5" id="KW-1185">Reference proteome</keyword>
<feature type="domain" description="Phospholipid/glycerol acyltransferase" evidence="3">
    <location>
        <begin position="35"/>
        <end position="145"/>
    </location>
</feature>
<dbReference type="CDD" id="cd07989">
    <property type="entry name" value="LPLAT_AGPAT-like"/>
    <property type="match status" value="1"/>
</dbReference>
<dbReference type="SMART" id="SM00563">
    <property type="entry name" value="PlsC"/>
    <property type="match status" value="1"/>
</dbReference>
<dbReference type="PANTHER" id="PTHR10434">
    <property type="entry name" value="1-ACYL-SN-GLYCEROL-3-PHOSPHATE ACYLTRANSFERASE"/>
    <property type="match status" value="1"/>
</dbReference>
<evidence type="ECO:0000259" key="3">
    <source>
        <dbReference type="SMART" id="SM00563"/>
    </source>
</evidence>
<name>A0A1I3BYH4_9LACT</name>
<dbReference type="PANTHER" id="PTHR10434:SF40">
    <property type="entry name" value="1-ACYL-SN-GLYCEROL-3-PHOSPHATE ACYLTRANSFERASE"/>
    <property type="match status" value="1"/>
</dbReference>
<evidence type="ECO:0000313" key="5">
    <source>
        <dbReference type="Proteomes" id="UP000198668"/>
    </source>
</evidence>
<dbReference type="SUPFAM" id="SSF69593">
    <property type="entry name" value="Glycerol-3-phosphate (1)-acyltransferase"/>
    <property type="match status" value="1"/>
</dbReference>
<dbReference type="Pfam" id="PF01553">
    <property type="entry name" value="Acyltransferase"/>
    <property type="match status" value="1"/>
</dbReference>
<protein>
    <submittedName>
        <fullName evidence="4">1-acyl-sn-glycerol-3-phosphate acyltransferase</fullName>
    </submittedName>
</protein>
<sequence>MFYRIVLAIVRFLLFLLNGNHHYQNREKLPKDQNYIIVAPHRTWIDPVYLALAAQPRQFSFMAKKELFENPFLSWLIRHLNAFPVDRENPGPSAIKKPVKILKDGKLSLIIFPTGTRHSSELKGGAATIAKLSGVPIIPAVYQGPLTVKDLLKRKRVSVRFGDPLYVERKTKLNKENLTKIDHQIQSAFDQLDQEIDPNFHYDYK</sequence>
<dbReference type="GO" id="GO:0003841">
    <property type="term" value="F:1-acylglycerol-3-phosphate O-acyltransferase activity"/>
    <property type="evidence" value="ECO:0007669"/>
    <property type="project" value="TreeGrafter"/>
</dbReference>
<dbReference type="InterPro" id="IPR002123">
    <property type="entry name" value="Plipid/glycerol_acylTrfase"/>
</dbReference>
<keyword evidence="1 4" id="KW-0808">Transferase</keyword>
<evidence type="ECO:0000313" key="4">
    <source>
        <dbReference type="EMBL" id="SFH67354.1"/>
    </source>
</evidence>
<dbReference type="AlphaFoldDB" id="A0A1I3BYH4"/>
<dbReference type="EMBL" id="FOQE01000011">
    <property type="protein sequence ID" value="SFH67354.1"/>
    <property type="molecule type" value="Genomic_DNA"/>
</dbReference>
<dbReference type="OrthoDB" id="9803035at2"/>
<organism evidence="4 5">
    <name type="scientific">Pisciglobus halotolerans</name>
    <dbReference type="NCBI Taxonomy" id="745365"/>
    <lineage>
        <taxon>Bacteria</taxon>
        <taxon>Bacillati</taxon>
        <taxon>Bacillota</taxon>
        <taxon>Bacilli</taxon>
        <taxon>Lactobacillales</taxon>
        <taxon>Carnobacteriaceae</taxon>
    </lineage>
</organism>